<dbReference type="GO" id="GO:0097352">
    <property type="term" value="P:autophagosome maturation"/>
    <property type="evidence" value="ECO:0007669"/>
    <property type="project" value="TreeGrafter"/>
</dbReference>
<keyword evidence="2" id="KW-0072">Autophagy</keyword>
<reference evidence="5" key="2">
    <citation type="submission" date="2025-09" db="UniProtKB">
        <authorList>
            <consortium name="Ensembl"/>
        </authorList>
    </citation>
    <scope>IDENTIFICATION</scope>
</reference>
<dbReference type="InParanoid" id="A0A3Q3S9J0"/>
<feature type="domain" description="Epg5-like central TPR repeats" evidence="3">
    <location>
        <begin position="523"/>
        <end position="790"/>
    </location>
</feature>
<comment type="similarity">
    <text evidence="1">Belongs to the EPG5 family.</text>
</comment>
<dbReference type="Pfam" id="PF26103">
    <property type="entry name" value="TPR_Epg5"/>
    <property type="match status" value="1"/>
</dbReference>
<evidence type="ECO:0000313" key="6">
    <source>
        <dbReference type="Proteomes" id="UP000261640"/>
    </source>
</evidence>
<dbReference type="PANTHER" id="PTHR31139">
    <property type="entry name" value="ECTOPIC P GRANULES PROTEIN 5 HOMOLOG"/>
    <property type="match status" value="1"/>
</dbReference>
<reference evidence="5" key="1">
    <citation type="submission" date="2025-08" db="UniProtKB">
        <authorList>
            <consortium name="Ensembl"/>
        </authorList>
    </citation>
    <scope>IDENTIFICATION</scope>
</reference>
<dbReference type="Ensembl" id="ENSMAMT00000020692.2">
    <property type="protein sequence ID" value="ENSMAMP00000020160.1"/>
    <property type="gene ID" value="ENSMAMG00000013379.2"/>
</dbReference>
<accession>A0A3Q3S9J0</accession>
<dbReference type="AlphaFoldDB" id="A0A3Q3S9J0"/>
<proteinExistence type="inferred from homology"/>
<feature type="domain" description="Epg5-like TPR" evidence="4">
    <location>
        <begin position="122"/>
        <end position="200"/>
    </location>
</feature>
<evidence type="ECO:0000256" key="1">
    <source>
        <dbReference type="ARBA" id="ARBA00010948"/>
    </source>
</evidence>
<dbReference type="Proteomes" id="UP000261640">
    <property type="component" value="Unplaced"/>
</dbReference>
<protein>
    <recommendedName>
        <fullName evidence="7">Ectopic P-granules autophagy protein 5 homolog</fullName>
    </recommendedName>
</protein>
<dbReference type="GO" id="GO:0005737">
    <property type="term" value="C:cytoplasm"/>
    <property type="evidence" value="ECO:0007669"/>
    <property type="project" value="TreeGrafter"/>
</dbReference>
<organism evidence="5 6">
    <name type="scientific">Mastacembelus armatus</name>
    <name type="common">zig-zag eel</name>
    <dbReference type="NCBI Taxonomy" id="205130"/>
    <lineage>
        <taxon>Eukaryota</taxon>
        <taxon>Metazoa</taxon>
        <taxon>Chordata</taxon>
        <taxon>Craniata</taxon>
        <taxon>Vertebrata</taxon>
        <taxon>Euteleostomi</taxon>
        <taxon>Actinopterygii</taxon>
        <taxon>Neopterygii</taxon>
        <taxon>Teleostei</taxon>
        <taxon>Neoteleostei</taxon>
        <taxon>Acanthomorphata</taxon>
        <taxon>Anabantaria</taxon>
        <taxon>Synbranchiformes</taxon>
        <taxon>Mastacembelidae</taxon>
        <taxon>Mastacembelus</taxon>
    </lineage>
</organism>
<keyword evidence="6" id="KW-1185">Reference proteome</keyword>
<dbReference type="InterPro" id="IPR059030">
    <property type="entry name" value="TPR_Epg5_mid"/>
</dbReference>
<evidence type="ECO:0000259" key="4">
    <source>
        <dbReference type="Pfam" id="PF26573"/>
    </source>
</evidence>
<dbReference type="GeneTree" id="ENSGT00390000007354"/>
<name>A0A3Q3S9J0_9TELE</name>
<sequence length="793" mass="90096">MCLFQSHVVESSQPGRVGAAAVLEFWVGILTQQNLWYRDKTVLFLMDQICCAAFTHHQEECVQKLLYQQHKNALGYHGDRGLLSSLVGWIAGNATPSFIEGQSLSAEVWFAWLVLNMEGMFEEDSQLRRCVEHELLSEPNISPEQALKKAQQKLKLLVAPSLQRMQVYRWACQALATPPDHPLLPLVWQKFLQLYFRQPGPEYGPHLSMVTKSLLQLFGVFAVWMDDENLQKQEVYLPSLPPEYEPHRLAQVMQRQQELWLEYVDQERLQYDDREVLSLWEKVQSEPAFLQAQNPSFTDYTSLDNARERVMSNLQKHPVPRPAPELQQHKAPVAKVPTVCLTDSKAAAELLQQDLSILQDQARIAVAREAQQVAMEQELLESLPLLYKNRPEQVTMALECKGKGGQPCQGPANITVTCERVQRQEAVQTQITSLRRDIKKLQTDAMAPPPQTLAQAAVHTENFITALVNMYKAQKSPAVQHVGVSAFYQVVSFVCEDTLRHPPTRQYLSSCVEILGQVFIQGNAEECGCVLKTILEQRRLCPLISPFFTPNAAPNQLVFLYQDVVTSLHLDSADVIFMLLTKFDLPHWLNEAHPVFSERTRLLELIHGALCVCGQDPEPELLMPFHLFAKHWTWLLRHHFPDHYSDCLRLLMTSSSNQLLSPECWKVTLRVLGCLPPSRGSKSKTEQALSTTDVLGRAVDETVDWLSDYFLRSRLSKPDLRSFGLYSAWTPYISEVVSFWDHLIGCIINVQLSSCARESVGSRKIANALQDLHSKVVKLFKPWVFPLDTDGGG</sequence>
<feature type="domain" description="Epg5-like TPR" evidence="4">
    <location>
        <begin position="210"/>
        <end position="265"/>
    </location>
</feature>
<evidence type="ECO:0008006" key="7">
    <source>
        <dbReference type="Google" id="ProtNLM"/>
    </source>
</evidence>
<evidence type="ECO:0000259" key="3">
    <source>
        <dbReference type="Pfam" id="PF26103"/>
    </source>
</evidence>
<evidence type="ECO:0000256" key="2">
    <source>
        <dbReference type="ARBA" id="ARBA00023006"/>
    </source>
</evidence>
<dbReference type="Pfam" id="PF26573">
    <property type="entry name" value="TPR_Epg5_2"/>
    <property type="match status" value="2"/>
</dbReference>
<dbReference type="InterPro" id="IPR051436">
    <property type="entry name" value="Autophagy-related_EPG5"/>
</dbReference>
<dbReference type="PANTHER" id="PTHR31139:SF4">
    <property type="entry name" value="ECTOPIC P GRANULES PROTEIN 5 HOMOLOG"/>
    <property type="match status" value="1"/>
</dbReference>
<evidence type="ECO:0000313" key="5">
    <source>
        <dbReference type="Ensembl" id="ENSMAMP00000020160.1"/>
    </source>
</evidence>
<dbReference type="InterPro" id="IPR058750">
    <property type="entry name" value="TPR_Epg5"/>
</dbReference>